<dbReference type="RefSeq" id="WP_230862353.1">
    <property type="nucleotide sequence ID" value="NZ_CABVGP010000001.1"/>
</dbReference>
<keyword evidence="3" id="KW-1185">Reference proteome</keyword>
<dbReference type="Pfam" id="PF13302">
    <property type="entry name" value="Acetyltransf_3"/>
    <property type="match status" value="1"/>
</dbReference>
<evidence type="ECO:0000313" key="3">
    <source>
        <dbReference type="Proteomes" id="UP000399805"/>
    </source>
</evidence>
<sequence length="173" mass="18837">MAAVLTVPGHERMPCHLETERLILRPWTESDAGALGALHAERGNGTPEVEDIRALIAKQLAATAKTGIALLPIRRRDEGDFIGYCGLIIGRSTLEEPEIAYELFRRAHGRGYATEAAEAVLGAAKATGRQRLWSTVGAGNTPSLRVLEKLGFERDHVSTEDNGEVVWLTRSLL</sequence>
<organism evidence="2 3">
    <name type="scientific">Amycolatopsis camponoti</name>
    <dbReference type="NCBI Taxonomy" id="2606593"/>
    <lineage>
        <taxon>Bacteria</taxon>
        <taxon>Bacillati</taxon>
        <taxon>Actinomycetota</taxon>
        <taxon>Actinomycetes</taxon>
        <taxon>Pseudonocardiales</taxon>
        <taxon>Pseudonocardiaceae</taxon>
        <taxon>Amycolatopsis</taxon>
    </lineage>
</organism>
<accession>A0A6I8LKL4</accession>
<reference evidence="2 3" key="1">
    <citation type="submission" date="2019-09" db="EMBL/GenBank/DDBJ databases">
        <authorList>
            <person name="Leyn A S."/>
        </authorList>
    </citation>
    <scope>NUCLEOTIDE SEQUENCE [LARGE SCALE GENOMIC DNA]</scope>
    <source>
        <strain evidence="2">AA231_1</strain>
    </source>
</reference>
<dbReference type="EMBL" id="CABVGP010000001">
    <property type="protein sequence ID" value="VVJ16116.1"/>
    <property type="molecule type" value="Genomic_DNA"/>
</dbReference>
<dbReference type="GO" id="GO:0016747">
    <property type="term" value="F:acyltransferase activity, transferring groups other than amino-acyl groups"/>
    <property type="evidence" value="ECO:0007669"/>
    <property type="project" value="InterPro"/>
</dbReference>
<evidence type="ECO:0000313" key="2">
    <source>
        <dbReference type="EMBL" id="VVJ16116.1"/>
    </source>
</evidence>
<keyword evidence="2" id="KW-0808">Transferase</keyword>
<feature type="domain" description="N-acetyltransferase" evidence="1">
    <location>
        <begin position="22"/>
        <end position="173"/>
    </location>
</feature>
<protein>
    <submittedName>
        <fullName evidence="2">Acetyltransferase</fullName>
    </submittedName>
</protein>
<name>A0A6I8LKL4_9PSEU</name>
<dbReference type="Proteomes" id="UP000399805">
    <property type="component" value="Unassembled WGS sequence"/>
</dbReference>
<gene>
    <name evidence="2" type="ORF">AA23TX_01137</name>
</gene>
<dbReference type="InterPro" id="IPR051531">
    <property type="entry name" value="N-acetyltransferase"/>
</dbReference>
<evidence type="ECO:0000259" key="1">
    <source>
        <dbReference type="PROSITE" id="PS51186"/>
    </source>
</evidence>
<dbReference type="AlphaFoldDB" id="A0A6I8LKL4"/>
<dbReference type="Gene3D" id="3.40.630.30">
    <property type="match status" value="1"/>
</dbReference>
<dbReference type="InterPro" id="IPR016181">
    <property type="entry name" value="Acyl_CoA_acyltransferase"/>
</dbReference>
<dbReference type="InterPro" id="IPR000182">
    <property type="entry name" value="GNAT_dom"/>
</dbReference>
<dbReference type="PANTHER" id="PTHR43792:SF1">
    <property type="entry name" value="N-ACETYLTRANSFERASE DOMAIN-CONTAINING PROTEIN"/>
    <property type="match status" value="1"/>
</dbReference>
<dbReference type="PROSITE" id="PS51186">
    <property type="entry name" value="GNAT"/>
    <property type="match status" value="1"/>
</dbReference>
<dbReference type="SUPFAM" id="SSF55729">
    <property type="entry name" value="Acyl-CoA N-acyltransferases (Nat)"/>
    <property type="match status" value="1"/>
</dbReference>
<proteinExistence type="predicted"/>
<dbReference type="PANTHER" id="PTHR43792">
    <property type="entry name" value="GNAT FAMILY, PUTATIVE (AFU_ORTHOLOGUE AFUA_3G00765)-RELATED-RELATED"/>
    <property type="match status" value="1"/>
</dbReference>